<protein>
    <submittedName>
        <fullName evidence="2">Uncharacterized protein DUF58</fullName>
    </submittedName>
</protein>
<accession>A0A327PF93</accession>
<gene>
    <name evidence="2" type="ORF">LV83_02766</name>
</gene>
<dbReference type="PANTHER" id="PTHR33608">
    <property type="entry name" value="BLL2464 PROTEIN"/>
    <property type="match status" value="1"/>
</dbReference>
<dbReference type="RefSeq" id="WP_111612098.1">
    <property type="nucleotide sequence ID" value="NZ_QLLK01000007.1"/>
</dbReference>
<feature type="domain" description="DUF58" evidence="1">
    <location>
        <begin position="43"/>
        <end position="240"/>
    </location>
</feature>
<dbReference type="InterPro" id="IPR036465">
    <property type="entry name" value="vWFA_dom_sf"/>
</dbReference>
<evidence type="ECO:0000259" key="1">
    <source>
        <dbReference type="Pfam" id="PF01882"/>
    </source>
</evidence>
<name>A0A327PF93_9BACT</name>
<dbReference type="EMBL" id="QLLK01000007">
    <property type="protein sequence ID" value="RAI88466.1"/>
    <property type="molecule type" value="Genomic_DNA"/>
</dbReference>
<dbReference type="SUPFAM" id="SSF53300">
    <property type="entry name" value="vWA-like"/>
    <property type="match status" value="1"/>
</dbReference>
<dbReference type="Pfam" id="PF01882">
    <property type="entry name" value="DUF58"/>
    <property type="match status" value="1"/>
</dbReference>
<dbReference type="InterPro" id="IPR002881">
    <property type="entry name" value="DUF58"/>
</dbReference>
<evidence type="ECO:0000313" key="3">
    <source>
        <dbReference type="Proteomes" id="UP000249610"/>
    </source>
</evidence>
<dbReference type="OrthoDB" id="9776116at2"/>
<reference evidence="2 3" key="1">
    <citation type="submission" date="2018-06" db="EMBL/GenBank/DDBJ databases">
        <title>Genomic Encyclopedia of Archaeal and Bacterial Type Strains, Phase II (KMG-II): from individual species to whole genera.</title>
        <authorList>
            <person name="Goeker M."/>
        </authorList>
    </citation>
    <scope>NUCLEOTIDE SEQUENCE [LARGE SCALE GENOMIC DNA]</scope>
    <source>
        <strain evidence="2 3">DSM 23446</strain>
    </source>
</reference>
<proteinExistence type="predicted"/>
<dbReference type="PANTHER" id="PTHR33608:SF7">
    <property type="entry name" value="DUF58 DOMAIN-CONTAINING PROTEIN"/>
    <property type="match status" value="1"/>
</dbReference>
<comment type="caution">
    <text evidence="2">The sequence shown here is derived from an EMBL/GenBank/DDBJ whole genome shotgun (WGS) entry which is preliminary data.</text>
</comment>
<sequence length="289" mass="33316">MQASNLEIIKLNNLKLAAKIISEQLKNGLHLGKRVGVGSEFEQYRYYEPGDDPKRIDWKYFSRSGKYMIKESQTESHLSIRMMLDLSGSMNYTENGIKRLDYAKNLLASLSYLAHLQGDSLNYFALKDGRVEQKVAASPKAFQRILYFLEEETAAGAWPVSHQDFPVLKSKQKELIILVSDFLQKGNEWLDIVEQMRHPKKEIVLFQILGKQEEKFELKGNFNFHDLESNRSVILDNKAIDKIYNESIRTYLSGFKNSLLLPKVHLFQVRLTDSISAVLSKFLSERSLS</sequence>
<organism evidence="2 3">
    <name type="scientific">Algoriphagus yeomjeoni</name>
    <dbReference type="NCBI Taxonomy" id="291403"/>
    <lineage>
        <taxon>Bacteria</taxon>
        <taxon>Pseudomonadati</taxon>
        <taxon>Bacteroidota</taxon>
        <taxon>Cytophagia</taxon>
        <taxon>Cytophagales</taxon>
        <taxon>Cyclobacteriaceae</taxon>
        <taxon>Algoriphagus</taxon>
    </lineage>
</organism>
<dbReference type="Proteomes" id="UP000249610">
    <property type="component" value="Unassembled WGS sequence"/>
</dbReference>
<evidence type="ECO:0000313" key="2">
    <source>
        <dbReference type="EMBL" id="RAI88466.1"/>
    </source>
</evidence>
<keyword evidence="3" id="KW-1185">Reference proteome</keyword>
<dbReference type="AlphaFoldDB" id="A0A327PF93"/>